<name>A0A455VPJ2_9CAUD</name>
<sequence length="357" mass="42787">MQNRTKQIESKKTTISELDREMEVLREKRDVVISEMYRIKENRAHVLRTWYNARIEKSNFLEHELGYLSVSYLPTYDYTVELIHKVLKKQTLNNERFRTENDLYYNMTYYINQHYPYYVTEVEVKQLVKKYKTQNAKTIIKKLEFENKLKARKLRLTDLIVGNRGARINERKRMDNTDKMVAWYNVKVEPFTKKVKNYFMNELNKLGINGSYLYFSPGIYDINKWFKDVTKNHTMTLEYLKRDIYKNLKEQYNGIIEGHNHTLEKEVKEKALQKHELATMTTKQRKRLQFEKWNKVRSVLNMFSGSIEINEKIDFSNYVPAKEVVTVPEVNQVINNCGIVETHETRSDGTETVYIFA</sequence>
<dbReference type="KEGG" id="vg:56132543"/>
<dbReference type="Proteomes" id="UP000291120">
    <property type="component" value="Segment"/>
</dbReference>
<feature type="coiled-coil region" evidence="1">
    <location>
        <begin position="8"/>
        <end position="35"/>
    </location>
</feature>
<keyword evidence="1" id="KW-0175">Coiled coil</keyword>
<evidence type="ECO:0000313" key="2">
    <source>
        <dbReference type="EMBL" id="BBI90347.1"/>
    </source>
</evidence>
<evidence type="ECO:0000256" key="1">
    <source>
        <dbReference type="SAM" id="Coils"/>
    </source>
</evidence>
<reference evidence="2 3" key="1">
    <citation type="submission" date="2019-03" db="EMBL/GenBank/DDBJ databases">
        <title>Complete genome sequencing analysis of lytic phage phiQ1.</title>
        <authorList>
            <person name="Kimuro A."/>
            <person name="Yamasaka A."/>
            <person name="Fujino Y."/>
            <person name="Doi K."/>
        </authorList>
    </citation>
    <scope>NUCLEOTIDE SEQUENCE [LARGE SCALE GENOMIC DNA]</scope>
    <source>
        <strain evidence="3">phiQ1</strain>
    </source>
</reference>
<protein>
    <submittedName>
        <fullName evidence="2">Uncharacterized protein</fullName>
    </submittedName>
</protein>
<proteinExistence type="predicted"/>
<keyword evidence="3" id="KW-1185">Reference proteome</keyword>
<dbReference type="EMBL" id="AP019527">
    <property type="protein sequence ID" value="BBI90347.1"/>
    <property type="molecule type" value="Genomic_DNA"/>
</dbReference>
<dbReference type="RefSeq" id="YP_009900324.1">
    <property type="nucleotide sequence ID" value="NC_049805.1"/>
</dbReference>
<organism evidence="2 3">
    <name type="scientific">Lactococcus phage phiQ1</name>
    <dbReference type="NCBI Taxonomy" id="2488571"/>
    <lineage>
        <taxon>Viruses</taxon>
        <taxon>Duplodnaviria</taxon>
        <taxon>Heunggongvirae</taxon>
        <taxon>Uroviricota</taxon>
        <taxon>Caudoviricetes</taxon>
        <taxon>Teubervirus</taxon>
        <taxon>Teubervirus Q1</taxon>
    </lineage>
</organism>
<accession>A0A455VPJ2</accession>
<dbReference type="GeneID" id="56132543"/>
<evidence type="ECO:0000313" key="3">
    <source>
        <dbReference type="Proteomes" id="UP000291120"/>
    </source>
</evidence>